<evidence type="ECO:0000256" key="5">
    <source>
        <dbReference type="ARBA" id="ARBA00022475"/>
    </source>
</evidence>
<dbReference type="GO" id="GO:0044458">
    <property type="term" value="P:motile cilium assembly"/>
    <property type="evidence" value="ECO:0007669"/>
    <property type="project" value="TreeGrafter"/>
</dbReference>
<dbReference type="Proteomes" id="UP000215902">
    <property type="component" value="Unassembled WGS sequence"/>
</dbReference>
<evidence type="ECO:0000256" key="8">
    <source>
        <dbReference type="ARBA" id="ARBA00022771"/>
    </source>
</evidence>
<sequence length="468" mass="53104">EAVLLASEAEGFVQSLQSLELTRIGDPQWQRQHQYIEKLNMQAVLSVAKQQDEFVPEFVVNHGKLETLMHDLLVTEVWKEKIFPLMISNSDFKPQVTFPIYLVLYHEATVLNLLETLSFHSDVVESLGEVALDLIDYCHRKLVKLTQSGSMLEDGLLSVRSKTNSGLSGENETGDSARSSLSELEQQRRSLEFELALKCVTVSSNLLTNSKSLSLSALTRALNVHDYPLLFASLIELRPWKLRHPSTGQCYQYVDNGWQTVDQAEFNSGIVKLEGCVWLALYEMLTNSECQRKYEMTNYRKNFLLKLRSHLHETVLDQLSFLVPLRQGLEHMALLEPAPYKKELLLEQLPEVRAAILDKYQGKWPDIARIQMGTVFNISAADFKSQAALWSDTYNLDVLEAMLAEPPKCGACGAPAVKRCSRCQNEWYCRRECQVGHWTKHKPACDLMLVVPENKPNAGAIVEEVKSD</sequence>
<keyword evidence="7" id="KW-0479">Metal-binding</keyword>
<evidence type="ECO:0000313" key="18">
    <source>
        <dbReference type="Proteomes" id="UP000215902"/>
    </source>
</evidence>
<evidence type="ECO:0000259" key="16">
    <source>
        <dbReference type="PROSITE" id="PS50865"/>
    </source>
</evidence>
<keyword evidence="8 14" id="KW-0863">Zinc-finger</keyword>
<dbReference type="Pfam" id="PF01753">
    <property type="entry name" value="zf-MYND"/>
    <property type="match status" value="1"/>
</dbReference>
<name>A0A267ERZ7_9PLAT</name>
<dbReference type="AlphaFoldDB" id="A0A267ERZ7"/>
<comment type="function">
    <text evidence="13">Plays a role in axonemal structure organization and motility. Involved in axonemal pre-assembly of inner and outer dynein arms (IDA and ODA, respectively) for proper axoneme building for cilia motility. May act by indirectly regulating transcription of dynein proteins.</text>
</comment>
<evidence type="ECO:0000256" key="12">
    <source>
        <dbReference type="ARBA" id="ARBA00024190"/>
    </source>
</evidence>
<dbReference type="PROSITE" id="PS50865">
    <property type="entry name" value="ZF_MYND_2"/>
    <property type="match status" value="1"/>
</dbReference>
<dbReference type="SUPFAM" id="SSF144232">
    <property type="entry name" value="HIT/MYND zinc finger-like"/>
    <property type="match status" value="1"/>
</dbReference>
<dbReference type="GO" id="GO:0036158">
    <property type="term" value="P:outer dynein arm assembly"/>
    <property type="evidence" value="ECO:0007669"/>
    <property type="project" value="TreeGrafter"/>
</dbReference>
<evidence type="ECO:0000256" key="7">
    <source>
        <dbReference type="ARBA" id="ARBA00022723"/>
    </source>
</evidence>
<dbReference type="InterPro" id="IPR052298">
    <property type="entry name" value="ZMYND10"/>
</dbReference>
<evidence type="ECO:0000256" key="10">
    <source>
        <dbReference type="ARBA" id="ARBA00023136"/>
    </source>
</evidence>
<comment type="similarity">
    <text evidence="3">Belongs to the ZMYND10 family.</text>
</comment>
<dbReference type="GO" id="GO:0008270">
    <property type="term" value="F:zinc ion binding"/>
    <property type="evidence" value="ECO:0007669"/>
    <property type="project" value="UniProtKB-KW"/>
</dbReference>
<gene>
    <name evidence="17" type="ORF">BOX15_Mlig028512g1</name>
</gene>
<evidence type="ECO:0000256" key="6">
    <source>
        <dbReference type="ARBA" id="ARBA00022490"/>
    </source>
</evidence>
<dbReference type="GO" id="GO:0034451">
    <property type="term" value="C:centriolar satellite"/>
    <property type="evidence" value="ECO:0007669"/>
    <property type="project" value="TreeGrafter"/>
</dbReference>
<feature type="domain" description="MYND-type" evidence="16">
    <location>
        <begin position="409"/>
        <end position="445"/>
    </location>
</feature>
<keyword evidence="11" id="KW-0206">Cytoskeleton</keyword>
<keyword evidence="6" id="KW-0963">Cytoplasm</keyword>
<dbReference type="OrthoDB" id="432970at2759"/>
<keyword evidence="10" id="KW-0472">Membrane</keyword>
<evidence type="ECO:0000256" key="1">
    <source>
        <dbReference type="ARBA" id="ARBA00004221"/>
    </source>
</evidence>
<comment type="subcellular location">
    <subcellularLocation>
        <location evidence="1">Apical cell membrane</location>
    </subcellularLocation>
    <subcellularLocation>
        <location evidence="2">Cytoplasm</location>
        <location evidence="2">Cytoskeleton</location>
        <location evidence="2">Microtubule organizing center</location>
        <location evidence="2">Centrosome</location>
    </subcellularLocation>
    <subcellularLocation>
        <location evidence="12">Dynein axonemal particle</location>
    </subcellularLocation>
</comment>
<evidence type="ECO:0000256" key="9">
    <source>
        <dbReference type="ARBA" id="ARBA00022833"/>
    </source>
</evidence>
<dbReference type="PROSITE" id="PS01360">
    <property type="entry name" value="ZF_MYND_1"/>
    <property type="match status" value="1"/>
</dbReference>
<proteinExistence type="inferred from homology"/>
<keyword evidence="18" id="KW-1185">Reference proteome</keyword>
<dbReference type="GO" id="GO:0036159">
    <property type="term" value="P:inner dynein arm assembly"/>
    <property type="evidence" value="ECO:0007669"/>
    <property type="project" value="TreeGrafter"/>
</dbReference>
<dbReference type="InterPro" id="IPR002893">
    <property type="entry name" value="Znf_MYND"/>
</dbReference>
<dbReference type="GO" id="GO:0120293">
    <property type="term" value="C:dynein axonemal particle"/>
    <property type="evidence" value="ECO:0007669"/>
    <property type="project" value="UniProtKB-SubCell"/>
</dbReference>
<keyword evidence="5" id="KW-1003">Cell membrane</keyword>
<dbReference type="GO" id="GO:0016324">
    <property type="term" value="C:apical plasma membrane"/>
    <property type="evidence" value="ECO:0007669"/>
    <property type="project" value="UniProtKB-SubCell"/>
</dbReference>
<dbReference type="PANTHER" id="PTHR13244">
    <property type="entry name" value="ZINC FINGER MYND DOMAIN CONTAINING PROTEIN 10"/>
    <property type="match status" value="1"/>
</dbReference>
<keyword evidence="9" id="KW-0862">Zinc</keyword>
<protein>
    <recommendedName>
        <fullName evidence="4">Zinc finger MYND domain-containing protein 10</fullName>
    </recommendedName>
</protein>
<dbReference type="STRING" id="282301.A0A267ERZ7"/>
<dbReference type="Gene3D" id="6.10.140.2220">
    <property type="match status" value="1"/>
</dbReference>
<evidence type="ECO:0000256" key="11">
    <source>
        <dbReference type="ARBA" id="ARBA00023212"/>
    </source>
</evidence>
<dbReference type="EMBL" id="NIVC01001764">
    <property type="protein sequence ID" value="PAA64291.1"/>
    <property type="molecule type" value="Genomic_DNA"/>
</dbReference>
<accession>A0A267ERZ7</accession>
<evidence type="ECO:0000256" key="2">
    <source>
        <dbReference type="ARBA" id="ARBA00004300"/>
    </source>
</evidence>
<evidence type="ECO:0000256" key="13">
    <source>
        <dbReference type="ARBA" id="ARBA00045527"/>
    </source>
</evidence>
<evidence type="ECO:0000256" key="15">
    <source>
        <dbReference type="SAM" id="MobiDB-lite"/>
    </source>
</evidence>
<evidence type="ECO:0000313" key="17">
    <source>
        <dbReference type="EMBL" id="PAA64291.1"/>
    </source>
</evidence>
<feature type="region of interest" description="Disordered" evidence="15">
    <location>
        <begin position="162"/>
        <end position="181"/>
    </location>
</feature>
<dbReference type="FunFam" id="6.10.140.2220:FF:000009">
    <property type="entry name" value="Zinc finger MYND domain-containing protein 10"/>
    <property type="match status" value="1"/>
</dbReference>
<evidence type="ECO:0000256" key="3">
    <source>
        <dbReference type="ARBA" id="ARBA00005373"/>
    </source>
</evidence>
<comment type="caution">
    <text evidence="17">The sequence shown here is derived from an EMBL/GenBank/DDBJ whole genome shotgun (WGS) entry which is preliminary data.</text>
</comment>
<reference evidence="17 18" key="1">
    <citation type="submission" date="2017-06" db="EMBL/GenBank/DDBJ databases">
        <title>A platform for efficient transgenesis in Macrostomum lignano, a flatworm model organism for stem cell research.</title>
        <authorList>
            <person name="Berezikov E."/>
        </authorList>
    </citation>
    <scope>NUCLEOTIDE SEQUENCE [LARGE SCALE GENOMIC DNA]</scope>
    <source>
        <strain evidence="17">DV1</strain>
        <tissue evidence="17">Whole organism</tissue>
    </source>
</reference>
<evidence type="ECO:0000256" key="14">
    <source>
        <dbReference type="PROSITE-ProRule" id="PRU00134"/>
    </source>
</evidence>
<evidence type="ECO:0000256" key="4">
    <source>
        <dbReference type="ARBA" id="ARBA00016317"/>
    </source>
</evidence>
<feature type="non-terminal residue" evidence="17">
    <location>
        <position position="1"/>
    </location>
</feature>
<dbReference type="PANTHER" id="PTHR13244:SF7">
    <property type="entry name" value="ZINC FINGER MYND DOMAIN-CONTAINING PROTEIN 10"/>
    <property type="match status" value="1"/>
</dbReference>
<organism evidence="17 18">
    <name type="scientific">Macrostomum lignano</name>
    <dbReference type="NCBI Taxonomy" id="282301"/>
    <lineage>
        <taxon>Eukaryota</taxon>
        <taxon>Metazoa</taxon>
        <taxon>Spiralia</taxon>
        <taxon>Lophotrochozoa</taxon>
        <taxon>Platyhelminthes</taxon>
        <taxon>Rhabditophora</taxon>
        <taxon>Macrostomorpha</taxon>
        <taxon>Macrostomida</taxon>
        <taxon>Macrostomidae</taxon>
        <taxon>Macrostomum</taxon>
    </lineage>
</organism>